<dbReference type="PRINTS" id="PR01504">
    <property type="entry name" value="PNCREATITSAP"/>
</dbReference>
<dbReference type="AlphaFoldDB" id="A0AAV1HE16"/>
<dbReference type="Proteomes" id="UP001178508">
    <property type="component" value="Chromosome 22"/>
</dbReference>
<evidence type="ECO:0000313" key="3">
    <source>
        <dbReference type="EMBL" id="CAJ1084352.1"/>
    </source>
</evidence>
<evidence type="ECO:0000259" key="2">
    <source>
        <dbReference type="PROSITE" id="PS50041"/>
    </source>
</evidence>
<proteinExistence type="predicted"/>
<feature type="signal peptide" evidence="1">
    <location>
        <begin position="1"/>
        <end position="24"/>
    </location>
</feature>
<dbReference type="InterPro" id="IPR001304">
    <property type="entry name" value="C-type_lectin-like"/>
</dbReference>
<dbReference type="Pfam" id="PF00059">
    <property type="entry name" value="Lectin_C"/>
    <property type="match status" value="1"/>
</dbReference>
<keyword evidence="4" id="KW-1185">Reference proteome</keyword>
<dbReference type="Gene3D" id="3.10.100.10">
    <property type="entry name" value="Mannose-Binding Protein A, subunit A"/>
    <property type="match status" value="1"/>
</dbReference>
<dbReference type="SUPFAM" id="SSF56436">
    <property type="entry name" value="C-type lectin-like"/>
    <property type="match status" value="1"/>
</dbReference>
<feature type="domain" description="C-type lectin" evidence="2">
    <location>
        <begin position="42"/>
        <end position="160"/>
    </location>
</feature>
<dbReference type="PROSITE" id="PS50041">
    <property type="entry name" value="C_TYPE_LECTIN_2"/>
    <property type="match status" value="1"/>
</dbReference>
<keyword evidence="1" id="KW-0732">Signal</keyword>
<dbReference type="InterPro" id="IPR016186">
    <property type="entry name" value="C-type_lectin-like/link_sf"/>
</dbReference>
<dbReference type="EMBL" id="OY660885">
    <property type="protein sequence ID" value="CAJ1084352.1"/>
    <property type="molecule type" value="Genomic_DNA"/>
</dbReference>
<gene>
    <name evidence="3" type="ORF">XNOV1_A002918</name>
</gene>
<reference evidence="3" key="1">
    <citation type="submission" date="2023-08" db="EMBL/GenBank/DDBJ databases">
        <authorList>
            <person name="Alioto T."/>
            <person name="Alioto T."/>
            <person name="Gomez Garrido J."/>
        </authorList>
    </citation>
    <scope>NUCLEOTIDE SEQUENCE</scope>
</reference>
<feature type="chain" id="PRO_5043326131" evidence="1">
    <location>
        <begin position="25"/>
        <end position="163"/>
    </location>
</feature>
<evidence type="ECO:0000256" key="1">
    <source>
        <dbReference type="SAM" id="SignalP"/>
    </source>
</evidence>
<organism evidence="3 4">
    <name type="scientific">Xyrichtys novacula</name>
    <name type="common">Pearly razorfish</name>
    <name type="synonym">Hemipteronotus novacula</name>
    <dbReference type="NCBI Taxonomy" id="13765"/>
    <lineage>
        <taxon>Eukaryota</taxon>
        <taxon>Metazoa</taxon>
        <taxon>Chordata</taxon>
        <taxon>Craniata</taxon>
        <taxon>Vertebrata</taxon>
        <taxon>Euteleostomi</taxon>
        <taxon>Actinopterygii</taxon>
        <taxon>Neopterygii</taxon>
        <taxon>Teleostei</taxon>
        <taxon>Neoteleostei</taxon>
        <taxon>Acanthomorphata</taxon>
        <taxon>Eupercaria</taxon>
        <taxon>Labriformes</taxon>
        <taxon>Labridae</taxon>
        <taxon>Xyrichtys</taxon>
    </lineage>
</organism>
<name>A0AAV1HE16_XYRNO</name>
<accession>A0AAV1HE16</accession>
<evidence type="ECO:0000313" key="4">
    <source>
        <dbReference type="Proteomes" id="UP001178508"/>
    </source>
</evidence>
<dbReference type="InterPro" id="IPR050111">
    <property type="entry name" value="C-type_lectin/snaclec_domain"/>
</dbReference>
<dbReference type="PANTHER" id="PTHR22803">
    <property type="entry name" value="MANNOSE, PHOSPHOLIPASE, LECTIN RECEPTOR RELATED"/>
    <property type="match status" value="1"/>
</dbReference>
<dbReference type="InterPro" id="IPR016187">
    <property type="entry name" value="CTDL_fold"/>
</dbReference>
<sequence>MASGLYFFVFCWTIGLWITENVGCSDVNDDCDESCPPGWVFFESRCFQFQDARKAWADAESHCTLLGGNLPSIRTAAEYAFLRQLVFKATRSHRETWLGGYDAPKEGVWLWSDGTQFLFTGWGRGEPNNHRGEGCMEMNLGGRDYVNDKRCNMRRSYICARKP</sequence>
<protein>
    <submittedName>
        <fullName evidence="3">Ladderlectin-like isoform X2</fullName>
    </submittedName>
</protein>
<dbReference type="SMART" id="SM00034">
    <property type="entry name" value="CLECT"/>
    <property type="match status" value="1"/>
</dbReference>
<dbReference type="CDD" id="cd00037">
    <property type="entry name" value="CLECT"/>
    <property type="match status" value="1"/>
</dbReference>